<evidence type="ECO:0000256" key="7">
    <source>
        <dbReference type="ARBA" id="ARBA00023212"/>
    </source>
</evidence>
<feature type="compositionally biased region" description="Basic and acidic residues" evidence="10">
    <location>
        <begin position="340"/>
        <end position="350"/>
    </location>
</feature>
<reference evidence="11 12" key="1">
    <citation type="journal article" date="2024" name="Genome Biol. Evol.">
        <title>Chromosome-level genome assembly of the viviparous eelpout Zoarces viviparus.</title>
        <authorList>
            <person name="Fuhrmann N."/>
            <person name="Brasseur M.V."/>
            <person name="Bakowski C.E."/>
            <person name="Podsiadlowski L."/>
            <person name="Prost S."/>
            <person name="Krehenwinkel H."/>
            <person name="Mayer C."/>
        </authorList>
    </citation>
    <scope>NUCLEOTIDE SEQUENCE [LARGE SCALE GENOMIC DNA]</scope>
    <source>
        <strain evidence="11">NO-MEL_2022_Ind0_liver</strain>
    </source>
</reference>
<feature type="compositionally biased region" description="Basic and acidic residues" evidence="10">
    <location>
        <begin position="276"/>
        <end position="294"/>
    </location>
</feature>
<evidence type="ECO:0000256" key="5">
    <source>
        <dbReference type="ARBA" id="ARBA00022490"/>
    </source>
</evidence>
<organism evidence="11 12">
    <name type="scientific">Zoarces viviparus</name>
    <name type="common">Viviparous eelpout</name>
    <name type="synonym">Blennius viviparus</name>
    <dbReference type="NCBI Taxonomy" id="48416"/>
    <lineage>
        <taxon>Eukaryota</taxon>
        <taxon>Metazoa</taxon>
        <taxon>Chordata</taxon>
        <taxon>Craniata</taxon>
        <taxon>Vertebrata</taxon>
        <taxon>Euteleostomi</taxon>
        <taxon>Actinopterygii</taxon>
        <taxon>Neopterygii</taxon>
        <taxon>Teleostei</taxon>
        <taxon>Neoteleostei</taxon>
        <taxon>Acanthomorphata</taxon>
        <taxon>Eupercaria</taxon>
        <taxon>Perciformes</taxon>
        <taxon>Cottioidei</taxon>
        <taxon>Zoarcales</taxon>
        <taxon>Zoarcidae</taxon>
        <taxon>Zoarcinae</taxon>
        <taxon>Zoarces</taxon>
    </lineage>
</organism>
<keyword evidence="8" id="KW-0539">Nucleus</keyword>
<evidence type="ECO:0000256" key="3">
    <source>
        <dbReference type="ARBA" id="ARBA00010494"/>
    </source>
</evidence>
<dbReference type="InterPro" id="IPR029136">
    <property type="entry name" value="MDM1"/>
</dbReference>
<dbReference type="AlphaFoldDB" id="A0AAW1EUS2"/>
<feature type="compositionally biased region" description="Low complexity" evidence="10">
    <location>
        <begin position="78"/>
        <end position="91"/>
    </location>
</feature>
<dbReference type="Proteomes" id="UP001488805">
    <property type="component" value="Unassembled WGS sequence"/>
</dbReference>
<comment type="caution">
    <text evidence="11">The sequence shown here is derived from an EMBL/GenBank/DDBJ whole genome shotgun (WGS) entry which is preliminary data.</text>
</comment>
<sequence length="628" mass="68732">MTVRFKSRSEYQRSFRVFRSRSVSPQRCVPLAGLRSDQMGISREPGLQQRKRLGPGGPAQSCRSLLCPPDPQKPLAEPTAPRTATPAASRSRSAHRKETSLWPNPPTPPGARVDPGSPADPGPPAGPRPAADPGPSVEPGAAGKSVKPHPSKLDSQSQPSRPLTAAPDGQQPSANEVQHALRLRAGLGAGLRTGGHRSEYHRQFSWKEPATTASPILTAEQMIRSSRSLPPFKKHPVPLETEYQCSFRGLAPPTEPRLQKHLEHHQRAPLFYIDMTNKKRREESEKKPRPREDVPALNKAETTPPHPPQVQRGHRMLTANESSFRSPLHRIPEGGGATDGDTRQVKELRMKASSYRRRAWGANFDRDHLSQLLSEHNALWEPTDSTDPPTPRPTFNSRGPSPPEALDLASSSSKKSSVTSSGDKTTQIKAQTSPSHTAGREEEEEDDEEGRLPTPRLKIRPVQRTHHDLTTPATGGAILVGKLKSRNESSPNKQRCGAAVKQKEAWSEISRPHLPSSSSSSGSSPNHKPAASPASKPIRMKQTSPVALAPPPQHCIQGTLRNADFQHNGELGLRFRELQCPAGGCCCDAGEQDDRLSVMSWRSAASCSTASTVLERAQKRREHFWGKR</sequence>
<dbReference type="GO" id="GO:0005634">
    <property type="term" value="C:nucleus"/>
    <property type="evidence" value="ECO:0007669"/>
    <property type="project" value="UniProtKB-SubCell"/>
</dbReference>
<feature type="compositionally biased region" description="Low complexity" evidence="10">
    <location>
        <begin position="410"/>
        <end position="425"/>
    </location>
</feature>
<dbReference type="GO" id="GO:0005814">
    <property type="term" value="C:centriole"/>
    <property type="evidence" value="ECO:0007669"/>
    <property type="project" value="UniProtKB-SubCell"/>
</dbReference>
<evidence type="ECO:0000256" key="9">
    <source>
        <dbReference type="ARBA" id="ARBA00045771"/>
    </source>
</evidence>
<accession>A0AAW1EUS2</accession>
<dbReference type="GO" id="GO:0008017">
    <property type="term" value="F:microtubule binding"/>
    <property type="evidence" value="ECO:0007669"/>
    <property type="project" value="InterPro"/>
</dbReference>
<protein>
    <recommendedName>
        <fullName evidence="4">Nuclear protein MDM1</fullName>
    </recommendedName>
</protein>
<evidence type="ECO:0000313" key="11">
    <source>
        <dbReference type="EMBL" id="KAK9525968.1"/>
    </source>
</evidence>
<evidence type="ECO:0000313" key="12">
    <source>
        <dbReference type="Proteomes" id="UP001488805"/>
    </source>
</evidence>
<dbReference type="Pfam" id="PF15501">
    <property type="entry name" value="MDM1"/>
    <property type="match status" value="2"/>
</dbReference>
<keyword evidence="7" id="KW-0206">Cytoskeleton</keyword>
<evidence type="ECO:0000256" key="2">
    <source>
        <dbReference type="ARBA" id="ARBA00004123"/>
    </source>
</evidence>
<proteinExistence type="inferred from homology"/>
<feature type="compositionally biased region" description="Pro residues" evidence="10">
    <location>
        <begin position="118"/>
        <end position="132"/>
    </location>
</feature>
<evidence type="ECO:0000256" key="10">
    <source>
        <dbReference type="SAM" id="MobiDB-lite"/>
    </source>
</evidence>
<keyword evidence="12" id="KW-1185">Reference proteome</keyword>
<evidence type="ECO:0000256" key="8">
    <source>
        <dbReference type="ARBA" id="ARBA00023242"/>
    </source>
</evidence>
<comment type="subcellular location">
    <subcellularLocation>
        <location evidence="1">Cytoplasm</location>
        <location evidence="1">Cytoskeleton</location>
        <location evidence="1">Microtubule organizing center</location>
        <location evidence="1">Centrosome</location>
        <location evidence="1">Centriole</location>
    </subcellularLocation>
    <subcellularLocation>
        <location evidence="2">Nucleus</location>
    </subcellularLocation>
</comment>
<dbReference type="EMBL" id="JBCEZU010000134">
    <property type="protein sequence ID" value="KAK9525968.1"/>
    <property type="molecule type" value="Genomic_DNA"/>
</dbReference>
<keyword evidence="6" id="KW-0493">Microtubule</keyword>
<evidence type="ECO:0000256" key="1">
    <source>
        <dbReference type="ARBA" id="ARBA00004114"/>
    </source>
</evidence>
<dbReference type="GO" id="GO:0005874">
    <property type="term" value="C:microtubule"/>
    <property type="evidence" value="ECO:0007669"/>
    <property type="project" value="UniProtKB-KW"/>
</dbReference>
<feature type="region of interest" description="Disordered" evidence="10">
    <location>
        <begin position="276"/>
        <end position="350"/>
    </location>
</feature>
<evidence type="ECO:0000256" key="4">
    <source>
        <dbReference type="ARBA" id="ARBA00013508"/>
    </source>
</evidence>
<comment type="similarity">
    <text evidence="3">Belongs to the MDM1 family.</text>
</comment>
<feature type="region of interest" description="Disordered" evidence="10">
    <location>
        <begin position="29"/>
        <end position="212"/>
    </location>
</feature>
<evidence type="ECO:0000256" key="6">
    <source>
        <dbReference type="ARBA" id="ARBA00022701"/>
    </source>
</evidence>
<feature type="region of interest" description="Disordered" evidence="10">
    <location>
        <begin position="375"/>
        <end position="550"/>
    </location>
</feature>
<dbReference type="PANTHER" id="PTHR32078">
    <property type="entry name" value="NUCLEAR PROTEIN MDM1"/>
    <property type="match status" value="1"/>
</dbReference>
<keyword evidence="5" id="KW-0963">Cytoplasm</keyword>
<comment type="function">
    <text evidence="9">Microtubule-binding protein that negatively regulates centriole duplication. Binds to and stabilizes microtubules.</text>
</comment>
<dbReference type="GO" id="GO:0046600">
    <property type="term" value="P:negative regulation of centriole replication"/>
    <property type="evidence" value="ECO:0007669"/>
    <property type="project" value="InterPro"/>
</dbReference>
<gene>
    <name evidence="11" type="ORF">VZT92_016632</name>
</gene>
<name>A0AAW1EUS2_ZOAVI</name>
<dbReference type="PANTHER" id="PTHR32078:SF1">
    <property type="entry name" value="NUCLEAR PROTEIN MDM1"/>
    <property type="match status" value="1"/>
</dbReference>
<feature type="compositionally biased region" description="Polar residues" evidence="10">
    <location>
        <begin position="427"/>
        <end position="436"/>
    </location>
</feature>